<sequence>MTQAGQSSGCTALWFPSMLFSLSLLSNLNQIGSSHLDRPHIPGQSAQLFIYQMSSQQLQQQPSANKKAGKIHNTPFANQLNPTQHLAKPFQQILPGRQSGSLTSPFLAC</sequence>
<feature type="region of interest" description="Disordered" evidence="1">
    <location>
        <begin position="61"/>
        <end position="81"/>
    </location>
</feature>
<proteinExistence type="predicted"/>
<reference evidence="3 4" key="1">
    <citation type="submission" date="2016-06" db="EMBL/GenBank/DDBJ databases">
        <title>The Draft Genome Sequence and Annotation of the Desert Woodrat Neotoma lepida.</title>
        <authorList>
            <person name="Campbell M."/>
            <person name="Oakeson K.F."/>
            <person name="Yandell M."/>
            <person name="Halpert J.R."/>
            <person name="Dearing D."/>
        </authorList>
    </citation>
    <scope>NUCLEOTIDE SEQUENCE [LARGE SCALE GENOMIC DNA]</scope>
    <source>
        <strain evidence="3">417</strain>
        <tissue evidence="3">Liver</tissue>
    </source>
</reference>
<evidence type="ECO:0000256" key="2">
    <source>
        <dbReference type="SAM" id="SignalP"/>
    </source>
</evidence>
<accession>A0A1A6HZ65</accession>
<feature type="signal peptide" evidence="2">
    <location>
        <begin position="1"/>
        <end position="25"/>
    </location>
</feature>
<dbReference type="OrthoDB" id="10472521at2759"/>
<dbReference type="AlphaFoldDB" id="A0A1A6HZ65"/>
<name>A0A1A6HZ65_NEOLE</name>
<evidence type="ECO:0000313" key="3">
    <source>
        <dbReference type="EMBL" id="OBS83758.1"/>
    </source>
</evidence>
<organism evidence="3 4">
    <name type="scientific">Neotoma lepida</name>
    <name type="common">Desert woodrat</name>
    <dbReference type="NCBI Taxonomy" id="56216"/>
    <lineage>
        <taxon>Eukaryota</taxon>
        <taxon>Metazoa</taxon>
        <taxon>Chordata</taxon>
        <taxon>Craniata</taxon>
        <taxon>Vertebrata</taxon>
        <taxon>Euteleostomi</taxon>
        <taxon>Mammalia</taxon>
        <taxon>Eutheria</taxon>
        <taxon>Euarchontoglires</taxon>
        <taxon>Glires</taxon>
        <taxon>Rodentia</taxon>
        <taxon>Myomorpha</taxon>
        <taxon>Muroidea</taxon>
        <taxon>Cricetidae</taxon>
        <taxon>Neotominae</taxon>
        <taxon>Neotoma</taxon>
    </lineage>
</organism>
<comment type="caution">
    <text evidence="3">The sequence shown here is derived from an EMBL/GenBank/DDBJ whole genome shotgun (WGS) entry which is preliminary data.</text>
</comment>
<dbReference type="EMBL" id="LZPO01000001">
    <property type="protein sequence ID" value="OBS83758.1"/>
    <property type="molecule type" value="Genomic_DNA"/>
</dbReference>
<keyword evidence="4" id="KW-1185">Reference proteome</keyword>
<gene>
    <name evidence="3" type="ORF">A6R68_22273</name>
</gene>
<dbReference type="Proteomes" id="UP000092124">
    <property type="component" value="Unassembled WGS sequence"/>
</dbReference>
<keyword evidence="2" id="KW-0732">Signal</keyword>
<feature type="chain" id="PRO_5008346743" evidence="2">
    <location>
        <begin position="26"/>
        <end position="109"/>
    </location>
</feature>
<protein>
    <submittedName>
        <fullName evidence="3">Uncharacterized protein</fullName>
    </submittedName>
</protein>
<evidence type="ECO:0000313" key="4">
    <source>
        <dbReference type="Proteomes" id="UP000092124"/>
    </source>
</evidence>
<evidence type="ECO:0000256" key="1">
    <source>
        <dbReference type="SAM" id="MobiDB-lite"/>
    </source>
</evidence>